<proteinExistence type="predicted"/>
<feature type="region of interest" description="Disordered" evidence="6">
    <location>
        <begin position="1"/>
        <end position="42"/>
    </location>
</feature>
<feature type="transmembrane region" description="Helical" evidence="7">
    <location>
        <begin position="130"/>
        <end position="154"/>
    </location>
</feature>
<keyword evidence="3 7" id="KW-0812">Transmembrane</keyword>
<protein>
    <submittedName>
        <fullName evidence="8">YihY/virulence factor BrkB family protein</fullName>
    </submittedName>
</protein>
<evidence type="ECO:0000256" key="7">
    <source>
        <dbReference type="SAM" id="Phobius"/>
    </source>
</evidence>
<dbReference type="Proteomes" id="UP001500383">
    <property type="component" value="Unassembled WGS sequence"/>
</dbReference>
<dbReference type="PANTHER" id="PTHR30213">
    <property type="entry name" value="INNER MEMBRANE PROTEIN YHJD"/>
    <property type="match status" value="1"/>
</dbReference>
<feature type="transmembrane region" description="Helical" evidence="7">
    <location>
        <begin position="286"/>
        <end position="308"/>
    </location>
</feature>
<feature type="compositionally biased region" description="Basic and acidic residues" evidence="6">
    <location>
        <begin position="20"/>
        <end position="35"/>
    </location>
</feature>
<dbReference type="InterPro" id="IPR017039">
    <property type="entry name" value="Virul_fac_BrkB"/>
</dbReference>
<evidence type="ECO:0000256" key="5">
    <source>
        <dbReference type="ARBA" id="ARBA00023136"/>
    </source>
</evidence>
<evidence type="ECO:0000313" key="8">
    <source>
        <dbReference type="EMBL" id="GAA1700092.1"/>
    </source>
</evidence>
<feature type="transmembrane region" description="Helical" evidence="7">
    <location>
        <begin position="175"/>
        <end position="200"/>
    </location>
</feature>
<sequence length="370" mass="39586">MRERASGGTVISMSPNSSRDITDKPDPDADPDSGKPDSPTSLKAGTWKIGLTRAAAEFSKDKCTDLAAALTYFAVLSIFPALLAVVSLLGVFGQGQETVNAVMELFEGAAPEETLAALRGPIDSLVNTPAAGLALITGLLGALWTASGYVGAFGRAMNRIYEVEEGRPFWKLKPAMIVLTAVLLLLVCLAGLMLVVSGPIAAWVGDLVGLGETAVTVWGIAKWPVLVLVVIVILAVLYGFSPNIKQPRFRWISMGAIVALLVWAVATAAFVFYVSNFGSYNATYGSLAGVIMFLLWLWITNNALLFGAEVDAEMERARELQAGMHAEETIQLPPRDTTASDKAEEKRQKTIDDAADVRREAQAEQARNPD</sequence>
<dbReference type="Pfam" id="PF03631">
    <property type="entry name" value="Virul_fac_BrkB"/>
    <property type="match status" value="1"/>
</dbReference>
<evidence type="ECO:0000313" key="9">
    <source>
        <dbReference type="Proteomes" id="UP001500383"/>
    </source>
</evidence>
<name>A0ABN2I8C8_9ACTN</name>
<keyword evidence="2" id="KW-1003">Cell membrane</keyword>
<evidence type="ECO:0000256" key="3">
    <source>
        <dbReference type="ARBA" id="ARBA00022692"/>
    </source>
</evidence>
<feature type="region of interest" description="Disordered" evidence="6">
    <location>
        <begin position="328"/>
        <end position="370"/>
    </location>
</feature>
<accession>A0ABN2I8C8</accession>
<keyword evidence="4 7" id="KW-1133">Transmembrane helix</keyword>
<feature type="transmembrane region" description="Helical" evidence="7">
    <location>
        <begin position="69"/>
        <end position="93"/>
    </location>
</feature>
<comment type="subcellular location">
    <subcellularLocation>
        <location evidence="1">Cell membrane</location>
        <topology evidence="1">Multi-pass membrane protein</topology>
    </subcellularLocation>
</comment>
<keyword evidence="5 7" id="KW-0472">Membrane</keyword>
<evidence type="ECO:0000256" key="1">
    <source>
        <dbReference type="ARBA" id="ARBA00004651"/>
    </source>
</evidence>
<reference evidence="8 9" key="1">
    <citation type="journal article" date="2019" name="Int. J. Syst. Evol. Microbiol.">
        <title>The Global Catalogue of Microorganisms (GCM) 10K type strain sequencing project: providing services to taxonomists for standard genome sequencing and annotation.</title>
        <authorList>
            <consortium name="The Broad Institute Genomics Platform"/>
            <consortium name="The Broad Institute Genome Sequencing Center for Infectious Disease"/>
            <person name="Wu L."/>
            <person name="Ma J."/>
        </authorList>
    </citation>
    <scope>NUCLEOTIDE SEQUENCE [LARGE SCALE GENOMIC DNA]</scope>
    <source>
        <strain evidence="8 9">JCM 16002</strain>
    </source>
</reference>
<feature type="compositionally biased region" description="Polar residues" evidence="6">
    <location>
        <begin position="9"/>
        <end position="19"/>
    </location>
</feature>
<feature type="transmembrane region" description="Helical" evidence="7">
    <location>
        <begin position="220"/>
        <end position="240"/>
    </location>
</feature>
<comment type="caution">
    <text evidence="8">The sequence shown here is derived from an EMBL/GenBank/DDBJ whole genome shotgun (WGS) entry which is preliminary data.</text>
</comment>
<gene>
    <name evidence="8" type="ORF">GCM10009831_05670</name>
</gene>
<organism evidence="8 9">
    <name type="scientific">Dietzia cercidiphylli</name>
    <dbReference type="NCBI Taxonomy" id="498199"/>
    <lineage>
        <taxon>Bacteria</taxon>
        <taxon>Bacillati</taxon>
        <taxon>Actinomycetota</taxon>
        <taxon>Actinomycetes</taxon>
        <taxon>Mycobacteriales</taxon>
        <taxon>Dietziaceae</taxon>
        <taxon>Dietzia</taxon>
    </lineage>
</organism>
<feature type="transmembrane region" description="Helical" evidence="7">
    <location>
        <begin position="252"/>
        <end position="274"/>
    </location>
</feature>
<evidence type="ECO:0000256" key="4">
    <source>
        <dbReference type="ARBA" id="ARBA00022989"/>
    </source>
</evidence>
<dbReference type="PANTHER" id="PTHR30213:SF0">
    <property type="entry name" value="UPF0761 MEMBRANE PROTEIN YIHY"/>
    <property type="match status" value="1"/>
</dbReference>
<evidence type="ECO:0000256" key="6">
    <source>
        <dbReference type="SAM" id="MobiDB-lite"/>
    </source>
</evidence>
<dbReference type="EMBL" id="BAAAQG010000003">
    <property type="protein sequence ID" value="GAA1700092.1"/>
    <property type="molecule type" value="Genomic_DNA"/>
</dbReference>
<keyword evidence="9" id="KW-1185">Reference proteome</keyword>
<feature type="compositionally biased region" description="Basic and acidic residues" evidence="6">
    <location>
        <begin position="338"/>
        <end position="370"/>
    </location>
</feature>
<evidence type="ECO:0000256" key="2">
    <source>
        <dbReference type="ARBA" id="ARBA00022475"/>
    </source>
</evidence>
<dbReference type="NCBIfam" id="TIGR00765">
    <property type="entry name" value="yihY_not_rbn"/>
    <property type="match status" value="1"/>
</dbReference>